<comment type="caution">
    <text evidence="2">The sequence shown here is derived from an EMBL/GenBank/DDBJ whole genome shotgun (WGS) entry which is preliminary data.</text>
</comment>
<dbReference type="InterPro" id="IPR036291">
    <property type="entry name" value="NAD(P)-bd_dom_sf"/>
</dbReference>
<dbReference type="AlphaFoldDB" id="A0A494XJV1"/>
<dbReference type="EMBL" id="RBZV01000002">
    <property type="protein sequence ID" value="RKP50858.1"/>
    <property type="molecule type" value="Genomic_DNA"/>
</dbReference>
<keyword evidence="2" id="KW-0456">Lyase</keyword>
<dbReference type="NCBIfam" id="TIGR02622">
    <property type="entry name" value="CDP_4_6_dhtase"/>
    <property type="match status" value="1"/>
</dbReference>
<proteinExistence type="predicted"/>
<dbReference type="Gene3D" id="3.90.25.10">
    <property type="entry name" value="UDP-galactose 4-epimerase, domain 1"/>
    <property type="match status" value="1"/>
</dbReference>
<organism evidence="2 3">
    <name type="scientific">Trinickia fusca</name>
    <dbReference type="NCBI Taxonomy" id="2419777"/>
    <lineage>
        <taxon>Bacteria</taxon>
        <taxon>Pseudomonadati</taxon>
        <taxon>Pseudomonadota</taxon>
        <taxon>Betaproteobacteria</taxon>
        <taxon>Burkholderiales</taxon>
        <taxon>Burkholderiaceae</taxon>
        <taxon>Trinickia</taxon>
    </lineage>
</organism>
<evidence type="ECO:0000259" key="1">
    <source>
        <dbReference type="Pfam" id="PF16363"/>
    </source>
</evidence>
<gene>
    <name evidence="2" type="primary">rfbG</name>
    <name evidence="2" type="ORF">D7S89_07235</name>
</gene>
<dbReference type="InterPro" id="IPR013445">
    <property type="entry name" value="CDP_4_6_deHydtase"/>
</dbReference>
<evidence type="ECO:0000313" key="3">
    <source>
        <dbReference type="Proteomes" id="UP000280434"/>
    </source>
</evidence>
<dbReference type="Gene3D" id="3.40.50.720">
    <property type="entry name" value="NAD(P)-binding Rossmann-like Domain"/>
    <property type="match status" value="1"/>
</dbReference>
<protein>
    <submittedName>
        <fullName evidence="2">CDP-glucose 4,6-dehydratase</fullName>
        <ecNumber evidence="2">4.2.1.45</ecNumber>
    </submittedName>
</protein>
<keyword evidence="3" id="KW-1185">Reference proteome</keyword>
<dbReference type="Pfam" id="PF16363">
    <property type="entry name" value="GDP_Man_Dehyd"/>
    <property type="match status" value="1"/>
</dbReference>
<dbReference type="PANTHER" id="PTHR43000">
    <property type="entry name" value="DTDP-D-GLUCOSE 4,6-DEHYDRATASE-RELATED"/>
    <property type="match status" value="1"/>
</dbReference>
<accession>A0A494XJV1</accession>
<dbReference type="Proteomes" id="UP000280434">
    <property type="component" value="Unassembled WGS sequence"/>
</dbReference>
<sequence>MEMNRSFWRGKRVLVTGHTGFKGSWLCTWLQSLGADVTGYALRPATQPNLFDVAQVGNEMKSVIGDIRDADALQAAVRDAAPEIVIHMAAQPLVRYSYANPAETYGTNVMGLVNLLEAVRATPSIRAVVNVTSDKCYENREWVWGYRECDPMGGHDPYSSSKGCAELVTSAYRSSYFSSERYQDHGVALASARAGNVIGGGDWAQDRLIPDIIRSIQRGEPVRIRNPKAIRPWQHVLEPLSGYLELAERLFTVGPDFAEGWNFGPNESDVKTVEWIVDRFTSLWGDGASWQFDEAPHPHEATYLKLDCSKAAARLGWHPRWNLETSLHRIATWHKNHAAAQDMHAVVLSQITEFENCYVG</sequence>
<dbReference type="CDD" id="cd05252">
    <property type="entry name" value="CDP_GD_SDR_e"/>
    <property type="match status" value="1"/>
</dbReference>
<name>A0A494XJV1_9BURK</name>
<feature type="domain" description="NAD(P)-binding" evidence="1">
    <location>
        <begin position="14"/>
        <end position="327"/>
    </location>
</feature>
<dbReference type="EC" id="4.2.1.45" evidence="2"/>
<dbReference type="InterPro" id="IPR016040">
    <property type="entry name" value="NAD(P)-bd_dom"/>
</dbReference>
<evidence type="ECO:0000313" key="2">
    <source>
        <dbReference type="EMBL" id="RKP50858.1"/>
    </source>
</evidence>
<dbReference type="OrthoDB" id="9779041at2"/>
<dbReference type="GO" id="GO:0047733">
    <property type="term" value="F:CDP-glucose 4,6-dehydratase activity"/>
    <property type="evidence" value="ECO:0007669"/>
    <property type="project" value="UniProtKB-EC"/>
</dbReference>
<dbReference type="SUPFAM" id="SSF51735">
    <property type="entry name" value="NAD(P)-binding Rossmann-fold domains"/>
    <property type="match status" value="1"/>
</dbReference>
<reference evidence="2 3" key="1">
    <citation type="submission" date="2018-10" db="EMBL/GenBank/DDBJ databases">
        <title>Paraburkholderia sp. 7MK8-2, isolated from soil.</title>
        <authorList>
            <person name="Gao Z.-H."/>
            <person name="Qiu L.-H."/>
        </authorList>
    </citation>
    <scope>NUCLEOTIDE SEQUENCE [LARGE SCALE GENOMIC DNA]</scope>
    <source>
        <strain evidence="2 3">7MK8-2</strain>
    </source>
</reference>